<reference evidence="1 2" key="1">
    <citation type="submission" date="2020-06" db="EMBL/GenBank/DDBJ databases">
        <title>Transcriptomic and genomic resources for Thalictrum thalictroides and T. hernandezii: Facilitating candidate gene discovery in an emerging model plant lineage.</title>
        <authorList>
            <person name="Arias T."/>
            <person name="Riano-Pachon D.M."/>
            <person name="Di Stilio V.S."/>
        </authorList>
    </citation>
    <scope>NUCLEOTIDE SEQUENCE [LARGE SCALE GENOMIC DNA]</scope>
    <source>
        <strain evidence="2">cv. WT478/WT964</strain>
        <tissue evidence="1">Leaves</tissue>
    </source>
</reference>
<accession>A0A7J6X3E4</accession>
<sequence>MERKSTEVFEIDNRLSDALKMYFLNPNDAEVGKNLKDMFIPSNPDDFKEIDDIRAHSINVLKMLRQNDLQNQVWEIYQLSNSVVVHELETRTLSILAKIASGQFDKAFEQVVNLSVTFLRSGFVVLFITVLACQLYGSDVSKGIVLLSSQFHFSTHNSQRWRTPRPQPQPALLPEEDLLFVDDILFENPEPLFDNPLLLDNPIPPKILKTLSEVINGLGPFLQLIQVPIQG</sequence>
<keyword evidence="2" id="KW-1185">Reference proteome</keyword>
<dbReference type="Proteomes" id="UP000554482">
    <property type="component" value="Unassembled WGS sequence"/>
</dbReference>
<protein>
    <submittedName>
        <fullName evidence="1">Uncharacterized protein</fullName>
    </submittedName>
</protein>
<gene>
    <name evidence="1" type="ORF">FRX31_006998</name>
</gene>
<dbReference type="AlphaFoldDB" id="A0A7J6X3E4"/>
<evidence type="ECO:0000313" key="1">
    <source>
        <dbReference type="EMBL" id="KAF5203415.1"/>
    </source>
</evidence>
<comment type="caution">
    <text evidence="1">The sequence shown here is derived from an EMBL/GenBank/DDBJ whole genome shotgun (WGS) entry which is preliminary data.</text>
</comment>
<organism evidence="1 2">
    <name type="scientific">Thalictrum thalictroides</name>
    <name type="common">Rue-anemone</name>
    <name type="synonym">Anemone thalictroides</name>
    <dbReference type="NCBI Taxonomy" id="46969"/>
    <lineage>
        <taxon>Eukaryota</taxon>
        <taxon>Viridiplantae</taxon>
        <taxon>Streptophyta</taxon>
        <taxon>Embryophyta</taxon>
        <taxon>Tracheophyta</taxon>
        <taxon>Spermatophyta</taxon>
        <taxon>Magnoliopsida</taxon>
        <taxon>Ranunculales</taxon>
        <taxon>Ranunculaceae</taxon>
        <taxon>Thalictroideae</taxon>
        <taxon>Thalictrum</taxon>
    </lineage>
</organism>
<dbReference type="EMBL" id="JABWDY010006795">
    <property type="protein sequence ID" value="KAF5203415.1"/>
    <property type="molecule type" value="Genomic_DNA"/>
</dbReference>
<evidence type="ECO:0000313" key="2">
    <source>
        <dbReference type="Proteomes" id="UP000554482"/>
    </source>
</evidence>
<name>A0A7J6X3E4_THATH</name>
<proteinExistence type="predicted"/>